<dbReference type="STRING" id="1051616.A0A3M9YCA2"/>
<evidence type="ECO:0000313" key="2">
    <source>
        <dbReference type="EMBL" id="RNJ56710.1"/>
    </source>
</evidence>
<dbReference type="EMBL" id="RBVV01000052">
    <property type="protein sequence ID" value="RNJ56710.1"/>
    <property type="molecule type" value="Genomic_DNA"/>
</dbReference>
<protein>
    <submittedName>
        <fullName evidence="2">Uncharacterized protein</fullName>
    </submittedName>
</protein>
<dbReference type="RefSeq" id="XP_028494868.1">
    <property type="nucleotide sequence ID" value="XM_028641076.1"/>
</dbReference>
<feature type="region of interest" description="Disordered" evidence="1">
    <location>
        <begin position="241"/>
        <end position="260"/>
    </location>
</feature>
<name>A0A3M9YCA2_9PEZI</name>
<feature type="compositionally biased region" description="Low complexity" evidence="1">
    <location>
        <begin position="30"/>
        <end position="54"/>
    </location>
</feature>
<proteinExistence type="predicted"/>
<gene>
    <name evidence="2" type="ORF">D7B24_006956</name>
</gene>
<reference evidence="2 3" key="1">
    <citation type="submission" date="2018-10" db="EMBL/GenBank/DDBJ databases">
        <title>Genome sequence of Verticillium nonalfalfae VnAa140.</title>
        <authorList>
            <person name="Stajich J.E."/>
            <person name="Kasson M.T."/>
        </authorList>
    </citation>
    <scope>NUCLEOTIDE SEQUENCE [LARGE SCALE GENOMIC DNA]</scope>
    <source>
        <strain evidence="2 3">VnAa140</strain>
    </source>
</reference>
<keyword evidence="3" id="KW-1185">Reference proteome</keyword>
<feature type="region of interest" description="Disordered" evidence="1">
    <location>
        <begin position="174"/>
        <end position="195"/>
    </location>
</feature>
<dbReference type="Proteomes" id="UP000267145">
    <property type="component" value="Unassembled WGS sequence"/>
</dbReference>
<accession>A0A3M9YCA2</accession>
<evidence type="ECO:0000313" key="3">
    <source>
        <dbReference type="Proteomes" id="UP000267145"/>
    </source>
</evidence>
<feature type="compositionally biased region" description="Polar residues" evidence="1">
    <location>
        <begin position="55"/>
        <end position="64"/>
    </location>
</feature>
<feature type="compositionally biased region" description="Polar residues" evidence="1">
    <location>
        <begin position="20"/>
        <end position="29"/>
    </location>
</feature>
<sequence length="337" mass="36067">MHTASTTARGTKPGGLASSKWASTTSPAWSSRGTPTYTPRSSSSSSAVGPRATSVITPATQWWETPNPAPKLRDPAAATSAAAPSTATPAAAAPTTPPPPQLSAAQRELRRYVQIVRRMKWKLPYLQDGYRRALTREDDAELMFKLDFYEYYMLLERALVHLLGGFGRAVERGPAPAPAPANGTGTGTGTGANGTHRYHQNVLAALERADNPLRAALGTGDVRVFLGRAKELRNRWKYAEGDEPSTAQQPPLLKGPTRGSITGRAPLESYDLDSMFGHIFGGFDQGYGIAEAWVAELASRADMVPAVTADGAAGADMAVDDDEEFDFMVDAMDWEAV</sequence>
<feature type="compositionally biased region" description="Low complexity" evidence="1">
    <location>
        <begin position="75"/>
        <end position="94"/>
    </location>
</feature>
<dbReference type="GeneID" id="39610645"/>
<evidence type="ECO:0000256" key="1">
    <source>
        <dbReference type="SAM" id="MobiDB-lite"/>
    </source>
</evidence>
<comment type="caution">
    <text evidence="2">The sequence shown here is derived from an EMBL/GenBank/DDBJ whole genome shotgun (WGS) entry which is preliminary data.</text>
</comment>
<feature type="region of interest" description="Disordered" evidence="1">
    <location>
        <begin position="1"/>
        <end position="106"/>
    </location>
</feature>
<organism evidence="2 3">
    <name type="scientific">Verticillium nonalfalfae</name>
    <dbReference type="NCBI Taxonomy" id="1051616"/>
    <lineage>
        <taxon>Eukaryota</taxon>
        <taxon>Fungi</taxon>
        <taxon>Dikarya</taxon>
        <taxon>Ascomycota</taxon>
        <taxon>Pezizomycotina</taxon>
        <taxon>Sordariomycetes</taxon>
        <taxon>Hypocreomycetidae</taxon>
        <taxon>Glomerellales</taxon>
        <taxon>Plectosphaerellaceae</taxon>
        <taxon>Verticillium</taxon>
    </lineage>
</organism>
<dbReference type="AlphaFoldDB" id="A0A3M9YCA2"/>